<dbReference type="PANTHER" id="PTHR11895">
    <property type="entry name" value="TRANSAMIDASE"/>
    <property type="match status" value="1"/>
</dbReference>
<proteinExistence type="inferred from homology"/>
<dbReference type="GO" id="GO:0003824">
    <property type="term" value="F:catalytic activity"/>
    <property type="evidence" value="ECO:0007669"/>
    <property type="project" value="InterPro"/>
</dbReference>
<dbReference type="PROSITE" id="PS00571">
    <property type="entry name" value="AMIDASES"/>
    <property type="match status" value="1"/>
</dbReference>
<feature type="domain" description="Amidase" evidence="2">
    <location>
        <begin position="46"/>
        <end position="279"/>
    </location>
</feature>
<dbReference type="SUPFAM" id="SSF53850">
    <property type="entry name" value="Periplasmic binding protein-like II"/>
    <property type="match status" value="1"/>
</dbReference>
<sequence length="554" mass="59261">IRDAQGAVTRAQFSLPAIAPEPEQALQRARDLNPDLHLFTALAQTVPNGQAGYLHNLPIAVKDMTAVAGFAVTAGSASGDVEPVTQDALSVARLRAKGAVVIGMANQHEMAFGASSNNPRYGRVINPASPEHIPGGSSGGSAAIVAADVCRVTLGTDTGGSIRLPAACCGVVGFKPTYDSVPRDGSIDVAPSLDHLGPIAKYVQDCALVYAGLLDLPQEPDWAVDSLDGIRVGRLGGYFAEPLESQVLQALDQACLGLEKDKASVQDILLPEAHMAAALHAQLFRDRDVPKALRQGAIEMGLPGTWQLEGSEPSAAVTALPMFYGVDPEITHRLMDGKLGALVNQKIEDRLKVKVLGNWADAGSIHFYTTGKEVRSYDQLQGMKIQYSGGTTFSARIEALGGVPVMIPFSDLPMAMSQGAIDAIASSREGVRTAKLWDSGLKYSFDDYQMMAQYVPLVSERFWKKQSPEVQAAITEAWQVAVKEQRDMVKQVELDAAKTLQENGIQAFSPDEAARTEARKKLSQSQDALVKAMKIDAEAEQLAKQELQAANVDF</sequence>
<dbReference type="GO" id="GO:0055085">
    <property type="term" value="P:transmembrane transport"/>
    <property type="evidence" value="ECO:0007669"/>
    <property type="project" value="InterPro"/>
</dbReference>
<evidence type="ECO:0000313" key="4">
    <source>
        <dbReference type="WBParaSite" id="L893_g16747.t1"/>
    </source>
</evidence>
<dbReference type="AlphaFoldDB" id="A0A1I7YIV1"/>
<reference evidence="4" key="1">
    <citation type="submission" date="2016-11" db="UniProtKB">
        <authorList>
            <consortium name="WormBaseParasite"/>
        </authorList>
    </citation>
    <scope>IDENTIFICATION</scope>
</reference>
<dbReference type="Gene3D" id="3.90.1300.10">
    <property type="entry name" value="Amidase signature (AS) domain"/>
    <property type="match status" value="1"/>
</dbReference>
<evidence type="ECO:0000256" key="1">
    <source>
        <dbReference type="ARBA" id="ARBA00009199"/>
    </source>
</evidence>
<name>A0A1I7YIV1_9BILA</name>
<dbReference type="InterPro" id="IPR020556">
    <property type="entry name" value="Amidase_CS"/>
</dbReference>
<dbReference type="Pfam" id="PF03480">
    <property type="entry name" value="DctP"/>
    <property type="match status" value="1"/>
</dbReference>
<dbReference type="SUPFAM" id="SSF75304">
    <property type="entry name" value="Amidase signature (AS) enzymes"/>
    <property type="match status" value="1"/>
</dbReference>
<dbReference type="Gene3D" id="3.40.190.10">
    <property type="entry name" value="Periplasmic binding protein-like II"/>
    <property type="match status" value="1"/>
</dbReference>
<dbReference type="InterPro" id="IPR036928">
    <property type="entry name" value="AS_sf"/>
</dbReference>
<accession>A0A1I7YIV1</accession>
<dbReference type="InterPro" id="IPR000120">
    <property type="entry name" value="Amidase"/>
</dbReference>
<comment type="similarity">
    <text evidence="1">Belongs to the amidase family.</text>
</comment>
<dbReference type="Proteomes" id="UP000095287">
    <property type="component" value="Unplaced"/>
</dbReference>
<dbReference type="InterPro" id="IPR018389">
    <property type="entry name" value="DctP_fam"/>
</dbReference>
<protein>
    <submittedName>
        <fullName evidence="4">Amidase domain-containing protein</fullName>
    </submittedName>
</protein>
<dbReference type="InterPro" id="IPR023631">
    <property type="entry name" value="Amidase_dom"/>
</dbReference>
<dbReference type="NCBIfam" id="NF037995">
    <property type="entry name" value="TRAP_S1"/>
    <property type="match status" value="1"/>
</dbReference>
<dbReference type="Pfam" id="PF01425">
    <property type="entry name" value="Amidase"/>
    <property type="match status" value="1"/>
</dbReference>
<dbReference type="WBParaSite" id="L893_g16747.t1">
    <property type="protein sequence ID" value="L893_g16747.t1"/>
    <property type="gene ID" value="L893_g16747"/>
</dbReference>
<keyword evidence="3" id="KW-1185">Reference proteome</keyword>
<organism evidence="3 4">
    <name type="scientific">Steinernema glaseri</name>
    <dbReference type="NCBI Taxonomy" id="37863"/>
    <lineage>
        <taxon>Eukaryota</taxon>
        <taxon>Metazoa</taxon>
        <taxon>Ecdysozoa</taxon>
        <taxon>Nematoda</taxon>
        <taxon>Chromadorea</taxon>
        <taxon>Rhabditida</taxon>
        <taxon>Tylenchina</taxon>
        <taxon>Panagrolaimomorpha</taxon>
        <taxon>Strongyloidoidea</taxon>
        <taxon>Steinernematidae</taxon>
        <taxon>Steinernema</taxon>
    </lineage>
</organism>
<evidence type="ECO:0000313" key="3">
    <source>
        <dbReference type="Proteomes" id="UP000095287"/>
    </source>
</evidence>
<dbReference type="PANTHER" id="PTHR11895:SF176">
    <property type="entry name" value="AMIDASE AMID-RELATED"/>
    <property type="match status" value="1"/>
</dbReference>
<evidence type="ECO:0000259" key="2">
    <source>
        <dbReference type="Pfam" id="PF01425"/>
    </source>
</evidence>